<dbReference type="PIRSF" id="PIRSF006076">
    <property type="entry name" value="OM_assembly_OMP85"/>
    <property type="match status" value="1"/>
</dbReference>
<keyword evidence="7 8" id="KW-0998">Cell outer membrane</keyword>
<feature type="domain" description="POTRA" evidence="10">
    <location>
        <begin position="104"/>
        <end position="181"/>
    </location>
</feature>
<comment type="function">
    <text evidence="8">Part of the outer membrane protein assembly complex, which is involved in assembly and insertion of beta-barrel proteins into the outer membrane.</text>
</comment>
<evidence type="ECO:0000259" key="10">
    <source>
        <dbReference type="PROSITE" id="PS51779"/>
    </source>
</evidence>
<feature type="domain" description="POTRA" evidence="10">
    <location>
        <begin position="357"/>
        <end position="431"/>
    </location>
</feature>
<keyword evidence="5 8" id="KW-0677">Repeat</keyword>
<dbReference type="Gene3D" id="2.40.160.50">
    <property type="entry name" value="membrane protein fhac: a member of the omp85/tpsb transporter family"/>
    <property type="match status" value="1"/>
</dbReference>
<dbReference type="Gene3D" id="3.10.20.310">
    <property type="entry name" value="membrane protein fhac"/>
    <property type="match status" value="5"/>
</dbReference>
<keyword evidence="2 8" id="KW-1134">Transmembrane beta strand</keyword>
<proteinExistence type="inferred from homology"/>
<evidence type="ECO:0000256" key="8">
    <source>
        <dbReference type="HAMAP-Rule" id="MF_01430"/>
    </source>
</evidence>
<feature type="domain" description="POTRA" evidence="10">
    <location>
        <begin position="36"/>
        <end position="103"/>
    </location>
</feature>
<dbReference type="KEGG" id="hjo:AY555_07790"/>
<dbReference type="NCBIfam" id="TIGR03303">
    <property type="entry name" value="OM_YaeT"/>
    <property type="match status" value="1"/>
</dbReference>
<dbReference type="GO" id="GO:0051205">
    <property type="term" value="P:protein insertion into membrane"/>
    <property type="evidence" value="ECO:0007669"/>
    <property type="project" value="UniProtKB-UniRule"/>
</dbReference>
<evidence type="ECO:0000256" key="9">
    <source>
        <dbReference type="NCBIfam" id="TIGR03303"/>
    </source>
</evidence>
<name>A0A143DFZ0_9PROT</name>
<dbReference type="InterPro" id="IPR034746">
    <property type="entry name" value="POTRA"/>
</dbReference>
<keyword evidence="6 8" id="KW-0472">Membrane</keyword>
<dbReference type="GO" id="GO:0043165">
    <property type="term" value="P:Gram-negative-bacterium-type cell outer membrane assembly"/>
    <property type="evidence" value="ECO:0007669"/>
    <property type="project" value="UniProtKB-UniRule"/>
</dbReference>
<organism evidence="11 12">
    <name type="scientific">Haematospirillum jordaniae</name>
    <dbReference type="NCBI Taxonomy" id="1549855"/>
    <lineage>
        <taxon>Bacteria</taxon>
        <taxon>Pseudomonadati</taxon>
        <taxon>Pseudomonadota</taxon>
        <taxon>Alphaproteobacteria</taxon>
        <taxon>Rhodospirillales</taxon>
        <taxon>Novispirillaceae</taxon>
        <taxon>Haematospirillum</taxon>
    </lineage>
</organism>
<dbReference type="EMBL" id="CP014525">
    <property type="protein sequence ID" value="AMW35641.1"/>
    <property type="molecule type" value="Genomic_DNA"/>
</dbReference>
<gene>
    <name evidence="8" type="primary">bamA</name>
    <name evidence="11" type="ORF">AY555_07790</name>
</gene>
<dbReference type="InterPro" id="IPR000184">
    <property type="entry name" value="Bac_surfAg_D15"/>
</dbReference>
<evidence type="ECO:0000256" key="1">
    <source>
        <dbReference type="ARBA" id="ARBA00004370"/>
    </source>
</evidence>
<evidence type="ECO:0000256" key="6">
    <source>
        <dbReference type="ARBA" id="ARBA00023136"/>
    </source>
</evidence>
<evidence type="ECO:0000256" key="3">
    <source>
        <dbReference type="ARBA" id="ARBA00022692"/>
    </source>
</evidence>
<evidence type="ECO:0000313" key="12">
    <source>
        <dbReference type="Proteomes" id="UP000076066"/>
    </source>
</evidence>
<keyword evidence="3 8" id="KW-0812">Transmembrane</keyword>
<reference evidence="11 12" key="1">
    <citation type="submission" date="2016-02" db="EMBL/GenBank/DDBJ databases">
        <title>Complete Genome of H5569, the type strain of the newly described species Haematospirillium jordaniae.</title>
        <authorList>
            <person name="Nicholson A.C."/>
            <person name="Humrighouse B.W."/>
            <person name="Loparov V."/>
            <person name="McQuiston J.R."/>
        </authorList>
    </citation>
    <scope>NUCLEOTIDE SEQUENCE [LARGE SCALE GENOMIC DNA]</scope>
    <source>
        <strain evidence="11 12">H5569</strain>
    </source>
</reference>
<dbReference type="InterPro" id="IPR039910">
    <property type="entry name" value="D15-like"/>
</dbReference>
<dbReference type="GO" id="GO:0009279">
    <property type="term" value="C:cell outer membrane"/>
    <property type="evidence" value="ECO:0007669"/>
    <property type="project" value="UniProtKB-SubCell"/>
</dbReference>
<dbReference type="Pfam" id="PF07244">
    <property type="entry name" value="POTRA"/>
    <property type="match status" value="5"/>
</dbReference>
<comment type="similarity">
    <text evidence="8">Belongs to the BamA family.</text>
</comment>
<dbReference type="PANTHER" id="PTHR12815:SF23">
    <property type="entry name" value="OUTER MEMBRANE PROTEIN ASSEMBLY FACTOR BAMA"/>
    <property type="match status" value="1"/>
</dbReference>
<dbReference type="InterPro" id="IPR023707">
    <property type="entry name" value="OM_assembly_BamA"/>
</dbReference>
<evidence type="ECO:0000256" key="4">
    <source>
        <dbReference type="ARBA" id="ARBA00022729"/>
    </source>
</evidence>
<dbReference type="Proteomes" id="UP000076066">
    <property type="component" value="Chromosome"/>
</dbReference>
<evidence type="ECO:0000256" key="7">
    <source>
        <dbReference type="ARBA" id="ARBA00023237"/>
    </source>
</evidence>
<accession>A0A143DFZ0</accession>
<protein>
    <recommendedName>
        <fullName evidence="8 9">Outer membrane protein assembly factor BamA</fullName>
    </recommendedName>
</protein>
<evidence type="ECO:0000313" key="11">
    <source>
        <dbReference type="EMBL" id="AMW35641.1"/>
    </source>
</evidence>
<dbReference type="InterPro" id="IPR010827">
    <property type="entry name" value="BamA/TamA_POTRA"/>
</dbReference>
<comment type="subunit">
    <text evidence="8">Part of the Bam complex.</text>
</comment>
<sequence>MLTLTAVGALAFAFSPGLVLSEAQARPVSTQDSAVVALSEIRVEGNQRIEAETVKAYMTLRPGDKLGPDSVDGSLKSLFATGLFADVSITRSGSALLVKVVENPIINRVVFEGNRRIDEKKLQTELQLRPRHVYTRTKVQEDVKRVLDVYRRSGRFAVTVEPKIIELEQNRVDLVFEVNEGPSTYVQRINFVGNKKYSDDLLKEMIATKEERWYRFLSSSDTYDPDRMNYDRELLRRFYLRQGYSDFRVISSVAELTPDRSGFFMTFTVDEGERYTFGEQKIEIALPDMDAVDLSSVIVGQKGDWYNADYVEETVQALTDAVGALGYAFVDVRPRVKRDRKSRIIDIVYEIQEGPRVYVDRIDISGNMRTLDSVLRREMQLVEGDAFNSARLRRSRDKIRNLGFFEKVEVTNVPSETAPDQTTVKVDVRERSTGSLMFGVGWSSSDGALFNTSLSERNLLGKGQDVRLSLTAAERKQEVELGFTEPYFLDRPLAAGFDVFARERDRQRESSYDIKEMGVGLRLGFDYDEHWRQGLRYTISETEITKVKATASRYLRGARQSGSASRINEGKSVLSMVGQTLSYDRRDNVIEPKEGYIVRLSTDVAGAGGSEKFVRGALDAQQYISVTDDAVLMQQGMIGAVEGLGQDVRFVRNYYLGGDNLRGFKYGGAGPRDKLTGDSFGAKWIAAGTTELRFPLGLPEELGISAKSFVDYGISGEPDGVLASEVNKSSKARVSAGVGLVWKSPMGPVSIDLAQALVKENYDKTEFFRFNFGTRF</sequence>
<dbReference type="STRING" id="1549855.AY555_07790"/>
<dbReference type="PROSITE" id="PS51779">
    <property type="entry name" value="POTRA"/>
    <property type="match status" value="3"/>
</dbReference>
<dbReference type="AlphaFoldDB" id="A0A143DFZ0"/>
<dbReference type="Pfam" id="PF01103">
    <property type="entry name" value="Omp85"/>
    <property type="match status" value="1"/>
</dbReference>
<keyword evidence="4 8" id="KW-0732">Signal</keyword>
<comment type="subcellular location">
    <subcellularLocation>
        <location evidence="8">Cell outer membrane</location>
    </subcellularLocation>
    <subcellularLocation>
        <location evidence="1">Membrane</location>
    </subcellularLocation>
</comment>
<dbReference type="PANTHER" id="PTHR12815">
    <property type="entry name" value="SORTING AND ASSEMBLY MACHINERY SAMM50 PROTEIN FAMILY MEMBER"/>
    <property type="match status" value="1"/>
</dbReference>
<keyword evidence="12" id="KW-1185">Reference proteome</keyword>
<dbReference type="HAMAP" id="MF_01430">
    <property type="entry name" value="OM_assembly_BamA"/>
    <property type="match status" value="1"/>
</dbReference>
<evidence type="ECO:0000256" key="2">
    <source>
        <dbReference type="ARBA" id="ARBA00022452"/>
    </source>
</evidence>
<evidence type="ECO:0000256" key="5">
    <source>
        <dbReference type="ARBA" id="ARBA00022737"/>
    </source>
</evidence>